<dbReference type="AlphaFoldDB" id="A0A3P6R5H2"/>
<accession>A0A3P6R5H2</accession>
<dbReference type="EMBL" id="UYRU01006469">
    <property type="protein sequence ID" value="VDK40074.1"/>
    <property type="molecule type" value="Genomic_DNA"/>
</dbReference>
<proteinExistence type="predicted"/>
<feature type="compositionally biased region" description="Low complexity" evidence="1">
    <location>
        <begin position="43"/>
        <end position="62"/>
    </location>
</feature>
<evidence type="ECO:0000313" key="3">
    <source>
        <dbReference type="Proteomes" id="UP000281553"/>
    </source>
</evidence>
<name>A0A3P6R5H2_DIBLA</name>
<keyword evidence="3" id="KW-1185">Reference proteome</keyword>
<gene>
    <name evidence="2" type="ORF">DILT_LOCUS1103</name>
</gene>
<evidence type="ECO:0000256" key="1">
    <source>
        <dbReference type="SAM" id="MobiDB-lite"/>
    </source>
</evidence>
<dbReference type="InterPro" id="IPR013083">
    <property type="entry name" value="Znf_RING/FYVE/PHD"/>
</dbReference>
<dbReference type="SUPFAM" id="SSF57903">
    <property type="entry name" value="FYVE/PHD zinc finger"/>
    <property type="match status" value="1"/>
</dbReference>
<feature type="compositionally biased region" description="Basic residues" evidence="1">
    <location>
        <begin position="30"/>
        <end position="39"/>
    </location>
</feature>
<dbReference type="Gene3D" id="3.30.40.10">
    <property type="entry name" value="Zinc/RING finger domain, C3HC4 (zinc finger)"/>
    <property type="match status" value="1"/>
</dbReference>
<dbReference type="OrthoDB" id="10557364at2759"/>
<dbReference type="Proteomes" id="UP000281553">
    <property type="component" value="Unassembled WGS sequence"/>
</dbReference>
<feature type="region of interest" description="Disordered" evidence="1">
    <location>
        <begin position="1"/>
        <end position="62"/>
    </location>
</feature>
<protein>
    <submittedName>
        <fullName evidence="2">Uncharacterized protein</fullName>
    </submittedName>
</protein>
<sequence>MLSANLPFTRCGKLWPDDTDASTGSTASRSPKRRRRRRHLDPSAAEEASSVTSAASTSSTKSCRVEPLIMCRRNDCPKAYHLQCLELEKKPVGTFA</sequence>
<reference evidence="2 3" key="1">
    <citation type="submission" date="2018-11" db="EMBL/GenBank/DDBJ databases">
        <authorList>
            <consortium name="Pathogen Informatics"/>
        </authorList>
    </citation>
    <scope>NUCLEOTIDE SEQUENCE [LARGE SCALE GENOMIC DNA]</scope>
</reference>
<evidence type="ECO:0000313" key="2">
    <source>
        <dbReference type="EMBL" id="VDK40074.1"/>
    </source>
</evidence>
<organism evidence="2 3">
    <name type="scientific">Dibothriocephalus latus</name>
    <name type="common">Fish tapeworm</name>
    <name type="synonym">Diphyllobothrium latum</name>
    <dbReference type="NCBI Taxonomy" id="60516"/>
    <lineage>
        <taxon>Eukaryota</taxon>
        <taxon>Metazoa</taxon>
        <taxon>Spiralia</taxon>
        <taxon>Lophotrochozoa</taxon>
        <taxon>Platyhelminthes</taxon>
        <taxon>Cestoda</taxon>
        <taxon>Eucestoda</taxon>
        <taxon>Diphyllobothriidea</taxon>
        <taxon>Diphyllobothriidae</taxon>
        <taxon>Dibothriocephalus</taxon>
    </lineage>
</organism>
<dbReference type="InterPro" id="IPR011011">
    <property type="entry name" value="Znf_FYVE_PHD"/>
</dbReference>